<comment type="subcellular location">
    <subcellularLocation>
        <location evidence="1">Lipid droplet</location>
    </subcellularLocation>
</comment>
<feature type="region of interest" description="Disordered" evidence="5">
    <location>
        <begin position="194"/>
        <end position="225"/>
    </location>
</feature>
<dbReference type="PANTHER" id="PTHR14024:SF49">
    <property type="entry name" value="LIPID STORAGE DROPLETS SURFACE-BINDING PROTEIN 1"/>
    <property type="match status" value="1"/>
</dbReference>
<dbReference type="GO" id="GO:0005829">
    <property type="term" value="C:cytosol"/>
    <property type="evidence" value="ECO:0007669"/>
    <property type="project" value="TreeGrafter"/>
</dbReference>
<keyword evidence="7" id="KW-1185">Reference proteome</keyword>
<dbReference type="AlphaFoldDB" id="A0A210QYY9"/>
<dbReference type="GO" id="GO:0005811">
    <property type="term" value="C:lipid droplet"/>
    <property type="evidence" value="ECO:0007669"/>
    <property type="project" value="UniProtKB-SubCell"/>
</dbReference>
<organism evidence="6 7">
    <name type="scientific">Mizuhopecten yessoensis</name>
    <name type="common">Japanese scallop</name>
    <name type="synonym">Patinopecten yessoensis</name>
    <dbReference type="NCBI Taxonomy" id="6573"/>
    <lineage>
        <taxon>Eukaryota</taxon>
        <taxon>Metazoa</taxon>
        <taxon>Spiralia</taxon>
        <taxon>Lophotrochozoa</taxon>
        <taxon>Mollusca</taxon>
        <taxon>Bivalvia</taxon>
        <taxon>Autobranchia</taxon>
        <taxon>Pteriomorphia</taxon>
        <taxon>Pectinida</taxon>
        <taxon>Pectinoidea</taxon>
        <taxon>Pectinidae</taxon>
        <taxon>Mizuhopecten</taxon>
    </lineage>
</organism>
<evidence type="ECO:0000313" key="6">
    <source>
        <dbReference type="EMBL" id="OWF53956.1"/>
    </source>
</evidence>
<dbReference type="SUPFAM" id="SSF109775">
    <property type="entry name" value="Mannose-6-phosphate receptor binding protein 1 (Tip47), C-terminal domain"/>
    <property type="match status" value="1"/>
</dbReference>
<dbReference type="STRING" id="6573.A0A210QYY9"/>
<evidence type="ECO:0000256" key="3">
    <source>
        <dbReference type="ARBA" id="ARBA00022677"/>
    </source>
</evidence>
<gene>
    <name evidence="6" type="ORF">KP79_PYT15362</name>
</gene>
<proteinExistence type="inferred from homology"/>
<dbReference type="Pfam" id="PF03036">
    <property type="entry name" value="Perilipin"/>
    <property type="match status" value="1"/>
</dbReference>
<dbReference type="PANTHER" id="PTHR14024">
    <property type="entry name" value="PERILIPIN"/>
    <property type="match status" value="1"/>
</dbReference>
<protein>
    <submittedName>
        <fullName evidence="6">Perilipin-2</fullName>
    </submittedName>
</protein>
<comment type="caution">
    <text evidence="6">The sequence shown here is derived from an EMBL/GenBank/DDBJ whole genome shotgun (WGS) entry which is preliminary data.</text>
</comment>
<feature type="compositionally biased region" description="Acidic residues" evidence="5">
    <location>
        <begin position="198"/>
        <end position="208"/>
    </location>
</feature>
<sequence length="453" mass="51530">MQCTTEEFMYRKSMMQDQEKMSEEHFFTRLGNIPVVGTTWTQAWGLYQKTKDSNTIIRSTLNMAESGIKTVAETTKPMVEKYQPQIEIVNKYACQQLENLEKNYPVINKPTDELVAEGKELVQPTIDRVNAVRQYGTDTINKVGDMKQIGKDTVSNVKDYSLMQVSKAMDTPYGHFVADKVNTALTLSEEYLDKYLPEEDDENDENDSDEAKEMDEYPPNPVGRAKDLTTKLRRRMYKRAMKDLRNVQVRSQENLAKLSFTVDLIDYAKTNMESAKGRAEEKVGELQTKMSTLWTEINKETSELEEGELVPAETMETKSIIMARHLTKQLRTGLSTFSHYVPESLQPAALRERLQQTYQYTEDLYSYFKDVAKYEDMPSLALTQAKEKLGYLQSTLGFLTETFVTVPLNWLEPDVAVEVDLGDIAVDNPEPVDATDCNGHIPGADTSDSPANP</sequence>
<dbReference type="Proteomes" id="UP000242188">
    <property type="component" value="Unassembled WGS sequence"/>
</dbReference>
<dbReference type="EMBL" id="NEDP02001165">
    <property type="protein sequence ID" value="OWF53956.1"/>
    <property type="molecule type" value="Genomic_DNA"/>
</dbReference>
<reference evidence="6 7" key="1">
    <citation type="journal article" date="2017" name="Nat. Ecol. Evol.">
        <title>Scallop genome provides insights into evolution of bilaterian karyotype and development.</title>
        <authorList>
            <person name="Wang S."/>
            <person name="Zhang J."/>
            <person name="Jiao W."/>
            <person name="Li J."/>
            <person name="Xun X."/>
            <person name="Sun Y."/>
            <person name="Guo X."/>
            <person name="Huan P."/>
            <person name="Dong B."/>
            <person name="Zhang L."/>
            <person name="Hu X."/>
            <person name="Sun X."/>
            <person name="Wang J."/>
            <person name="Zhao C."/>
            <person name="Wang Y."/>
            <person name="Wang D."/>
            <person name="Huang X."/>
            <person name="Wang R."/>
            <person name="Lv J."/>
            <person name="Li Y."/>
            <person name="Zhang Z."/>
            <person name="Liu B."/>
            <person name="Lu W."/>
            <person name="Hui Y."/>
            <person name="Liang J."/>
            <person name="Zhou Z."/>
            <person name="Hou R."/>
            <person name="Li X."/>
            <person name="Liu Y."/>
            <person name="Li H."/>
            <person name="Ning X."/>
            <person name="Lin Y."/>
            <person name="Zhao L."/>
            <person name="Xing Q."/>
            <person name="Dou J."/>
            <person name="Li Y."/>
            <person name="Mao J."/>
            <person name="Guo H."/>
            <person name="Dou H."/>
            <person name="Li T."/>
            <person name="Mu C."/>
            <person name="Jiang W."/>
            <person name="Fu Q."/>
            <person name="Fu X."/>
            <person name="Miao Y."/>
            <person name="Liu J."/>
            <person name="Yu Q."/>
            <person name="Li R."/>
            <person name="Liao H."/>
            <person name="Li X."/>
            <person name="Kong Y."/>
            <person name="Jiang Z."/>
            <person name="Chourrout D."/>
            <person name="Li R."/>
            <person name="Bao Z."/>
        </authorList>
    </citation>
    <scope>NUCLEOTIDE SEQUENCE [LARGE SCALE GENOMIC DNA]</scope>
    <source>
        <strain evidence="6 7">PY_sf001</strain>
    </source>
</reference>
<evidence type="ECO:0000256" key="5">
    <source>
        <dbReference type="SAM" id="MobiDB-lite"/>
    </source>
</evidence>
<dbReference type="PIRSF" id="PIRSF036881">
    <property type="entry name" value="PAT"/>
    <property type="match status" value="1"/>
</dbReference>
<dbReference type="OrthoDB" id="376826at2759"/>
<comment type="similarity">
    <text evidence="2 4">Belongs to the perilipin family.</text>
</comment>
<dbReference type="GO" id="GO:0010890">
    <property type="term" value="P:positive regulation of triglyceride storage"/>
    <property type="evidence" value="ECO:0007669"/>
    <property type="project" value="TreeGrafter"/>
</dbReference>
<name>A0A210QYY9_MIZYE</name>
<feature type="region of interest" description="Disordered" evidence="5">
    <location>
        <begin position="430"/>
        <end position="453"/>
    </location>
</feature>
<keyword evidence="3" id="KW-0551">Lipid droplet</keyword>
<dbReference type="GO" id="GO:0019915">
    <property type="term" value="P:lipid storage"/>
    <property type="evidence" value="ECO:0007669"/>
    <property type="project" value="TreeGrafter"/>
</dbReference>
<evidence type="ECO:0000256" key="1">
    <source>
        <dbReference type="ARBA" id="ARBA00004502"/>
    </source>
</evidence>
<evidence type="ECO:0000313" key="7">
    <source>
        <dbReference type="Proteomes" id="UP000242188"/>
    </source>
</evidence>
<dbReference type="Gene3D" id="1.20.120.340">
    <property type="entry name" value="Flagellar protein FliS"/>
    <property type="match status" value="1"/>
</dbReference>
<evidence type="ECO:0000256" key="2">
    <source>
        <dbReference type="ARBA" id="ARBA00006311"/>
    </source>
</evidence>
<dbReference type="InterPro" id="IPR004279">
    <property type="entry name" value="Perilipin"/>
</dbReference>
<accession>A0A210QYY9</accession>
<evidence type="ECO:0000256" key="4">
    <source>
        <dbReference type="PIRNR" id="PIRNR036881"/>
    </source>
</evidence>